<sequence length="1073" mass="114365">MEEQHGQKAEPLPLSVPDTGSIDPFAQITEDDSHDASTDDQPTLRHPSVLKRQRSDSYDYEAIYRSLPASPTTVAETPHGQADGPLEDTSNSALLPSTADSDGSLVTTSTAQIERTQRAHSQPFGFTEGTGSEEGHPAKKRRLFQHEHQLDTTNGAEEKPSNDHEPVAETTDVDAAEDHDLITAQLMASLQQAAEDPEYATTTLAQAEADQAQHLTATVSPTRDGGESITTEHHEHEPELDTFPHDDIINAFMSASTEASPKVPSMPEPYMAAESTEDDTAEDKVASRADSSPVTTSMSPGQRKSPVAPAVIDPSLNKLAPRLGASPRPVQVVPSLRPVTLPMNPRPVPTTVVPMANGSSRPLLGASSPRTPTLSNSRPVMVTAFTSSGPQLVRPIPKKTLPRDFTPSRLTDKRRPTPRKLSGRGSGSTPPMPNPYDLAAKNSIVVKPAVEEPDITSTLSTETLAVLEAAATSLSQIQGPVTQEHLEAIVLQLTNAGIDLSQLGLGNLVAQDEDDDTTNQFNSRADNQMDMSGNTIFGDGGSQSFHDMHDSQPDDMNLQAQSLIAALSALVPQSQPAAEPHRPVNIAVAAPAPITIDLTDEPDEEPSAAIKPVTGAETTSAINEATLSPKSPNIDESKTSEPNTSADPDAQVTELSDELREEKTRITSLNATSRIEELEAMIRELEHDSAATPLDIPASKDATEKGDKSEAEMIPVVAQPDQELTAESDKDRPAAGEAESPSKPASPRVETSTLDAEKAKERTSKLALYRDLLSVAKAESAPANVEMTAGKDTDQFRRTLNSPGKVSQALDEATSTLAMLSSPAASSKPTKTTIADTQGGTSIPVDKDNLPHEPTARVDSPLSPNATLASTETANKEKPDAQALETPVQGPIFVKSEPIDFDFTAATLASNPPAPADSTGQTADGADVDNHGAEPSTYPNEDDQVLQPAETSMEEDPLLAELFPTFPMGGSPAQANHMQAEEESDPMLAGMLQELDASNGHSDMNYDSSHGNDFTGAWNPWAEVPHVIPETSVIPILIVTLRRTKCRAVIQTVSYKFPLLSTWIQIPTKSISD</sequence>
<dbReference type="Proteomes" id="UP001243375">
    <property type="component" value="Unassembled WGS sequence"/>
</dbReference>
<evidence type="ECO:0000313" key="2">
    <source>
        <dbReference type="Proteomes" id="UP001243375"/>
    </source>
</evidence>
<proteinExistence type="predicted"/>
<name>A0ACC2X2D8_9TREE</name>
<dbReference type="EMBL" id="JASBWU010000012">
    <property type="protein sequence ID" value="KAJ9117494.1"/>
    <property type="molecule type" value="Genomic_DNA"/>
</dbReference>
<protein>
    <submittedName>
        <fullName evidence="1">Uncharacterized protein</fullName>
    </submittedName>
</protein>
<reference evidence="1" key="1">
    <citation type="submission" date="2023-04" db="EMBL/GenBank/DDBJ databases">
        <title>Draft Genome sequencing of Naganishia species isolated from polar environments using Oxford Nanopore Technology.</title>
        <authorList>
            <person name="Leo P."/>
            <person name="Venkateswaran K."/>
        </authorList>
    </citation>
    <scope>NUCLEOTIDE SEQUENCE</scope>
    <source>
        <strain evidence="1">MNA-CCFEE 5425</strain>
    </source>
</reference>
<accession>A0ACC2X2D8</accession>
<gene>
    <name evidence="1" type="ORF">QFC22_004344</name>
</gene>
<evidence type="ECO:0000313" key="1">
    <source>
        <dbReference type="EMBL" id="KAJ9117494.1"/>
    </source>
</evidence>
<organism evidence="1 2">
    <name type="scientific">Naganishia vaughanmartiniae</name>
    <dbReference type="NCBI Taxonomy" id="1424756"/>
    <lineage>
        <taxon>Eukaryota</taxon>
        <taxon>Fungi</taxon>
        <taxon>Dikarya</taxon>
        <taxon>Basidiomycota</taxon>
        <taxon>Agaricomycotina</taxon>
        <taxon>Tremellomycetes</taxon>
        <taxon>Filobasidiales</taxon>
        <taxon>Filobasidiaceae</taxon>
        <taxon>Naganishia</taxon>
    </lineage>
</organism>
<comment type="caution">
    <text evidence="1">The sequence shown here is derived from an EMBL/GenBank/DDBJ whole genome shotgun (WGS) entry which is preliminary data.</text>
</comment>
<keyword evidence="2" id="KW-1185">Reference proteome</keyword>